<dbReference type="Proteomes" id="UP000663651">
    <property type="component" value="Chromosome"/>
</dbReference>
<dbReference type="EMBL" id="CP071382">
    <property type="protein sequence ID" value="QSV44361.1"/>
    <property type="molecule type" value="Genomic_DNA"/>
</dbReference>
<dbReference type="Pfam" id="PF13173">
    <property type="entry name" value="AAA_14"/>
    <property type="match status" value="1"/>
</dbReference>
<dbReference type="SUPFAM" id="SSF52540">
    <property type="entry name" value="P-loop containing nucleoside triphosphate hydrolases"/>
    <property type="match status" value="1"/>
</dbReference>
<organism evidence="2 3">
    <name type="scientific">Geobacter benzoatilyticus</name>
    <dbReference type="NCBI Taxonomy" id="2815309"/>
    <lineage>
        <taxon>Bacteria</taxon>
        <taxon>Pseudomonadati</taxon>
        <taxon>Thermodesulfobacteriota</taxon>
        <taxon>Desulfuromonadia</taxon>
        <taxon>Geobacterales</taxon>
        <taxon>Geobacteraceae</taxon>
        <taxon>Geobacter</taxon>
    </lineage>
</organism>
<name>A0ABX7PZQ5_9BACT</name>
<evidence type="ECO:0000313" key="3">
    <source>
        <dbReference type="Proteomes" id="UP000663651"/>
    </source>
</evidence>
<dbReference type="InterPro" id="IPR041682">
    <property type="entry name" value="AAA_14"/>
</dbReference>
<evidence type="ECO:0000259" key="1">
    <source>
        <dbReference type="SMART" id="SM00382"/>
    </source>
</evidence>
<protein>
    <submittedName>
        <fullName evidence="2">AAA family ATPase</fullName>
    </submittedName>
</protein>
<dbReference type="SMART" id="SM00382">
    <property type="entry name" value="AAA"/>
    <property type="match status" value="1"/>
</dbReference>
<dbReference type="InterPro" id="IPR003593">
    <property type="entry name" value="AAA+_ATPase"/>
</dbReference>
<dbReference type="PANTHER" id="PTHR42990:SF1">
    <property type="entry name" value="AAA+ ATPASE DOMAIN-CONTAINING PROTEIN"/>
    <property type="match status" value="1"/>
</dbReference>
<keyword evidence="3" id="KW-1185">Reference proteome</keyword>
<dbReference type="RefSeq" id="WP_207161998.1">
    <property type="nucleotide sequence ID" value="NZ_CP071382.1"/>
</dbReference>
<reference evidence="2 3" key="1">
    <citation type="submission" date="2021-03" db="EMBL/GenBank/DDBJ databases">
        <title>Geobacter metallireducens gen. nov. sp. nov., a microorganism capable of coupling the complete oxidation of organic compounds to the reduction of iron and other metals.</title>
        <authorList>
            <person name="Li Y."/>
        </authorList>
    </citation>
    <scope>NUCLEOTIDE SEQUENCE [LARGE SCALE GENOMIC DNA]</scope>
    <source>
        <strain evidence="2 3">Jerry-YX</strain>
    </source>
</reference>
<gene>
    <name evidence="2" type="ORF">JZM60_09235</name>
</gene>
<dbReference type="InterPro" id="IPR027417">
    <property type="entry name" value="P-loop_NTPase"/>
</dbReference>
<proteinExistence type="predicted"/>
<accession>A0ABX7PZQ5</accession>
<dbReference type="PANTHER" id="PTHR42990">
    <property type="entry name" value="ATPASE"/>
    <property type="match status" value="1"/>
</dbReference>
<dbReference type="Gene3D" id="3.40.50.300">
    <property type="entry name" value="P-loop containing nucleotide triphosphate hydrolases"/>
    <property type="match status" value="1"/>
</dbReference>
<feature type="domain" description="AAA+ ATPase" evidence="1">
    <location>
        <begin position="29"/>
        <end position="147"/>
    </location>
</feature>
<evidence type="ECO:0000313" key="2">
    <source>
        <dbReference type="EMBL" id="QSV44361.1"/>
    </source>
</evidence>
<sequence length="404" mass="46315">MENLFREQQRLIEAVSRTKRYLYDRIDWNERCIGILGARGTGKTTLMLQHVRERYAASDRALYISVDSPFFQAHDLFEFAREFHQMGGELLLVDEIHKYPDWSVHVKAIYDSFPALRVVFSGSSLLQITNQKADLSRRAVIFNLHGLSLREYINFTLDKEYPAYSLEEILSNHQQIAGTVSKDIKPLREFRSYLQGGYYPFFLEGGSFYKLKVREVINHILEVDLPFANRIEPRQVSKIKKLLYLLSTGVPFVPNIAKLAEATEISRPRLYEYLEKLQDARLLNLVRSQGRGYAVLTKPEKILLENSNLMYAITDDVNTGTLRELFFVNQLRNAGTIHPQLIESTVELSGQGDFVVKGGYTFEIGGKGKGFRQIGGIADGFVVADDIEVGFKNKLPLWLFGFMY</sequence>